<gene>
    <name evidence="2" type="ORF">SRIM_004350</name>
</gene>
<evidence type="ECO:0000313" key="2">
    <source>
        <dbReference type="EMBL" id="QST79507.1"/>
    </source>
</evidence>
<organism evidence="2 3">
    <name type="scientific">Streptomyces rimosus subsp. rimosus (strain ATCC 10970 / DSM 40260 / JCM 4667 / NRRL 2234)</name>
    <dbReference type="NCBI Taxonomy" id="1265868"/>
    <lineage>
        <taxon>Bacteria</taxon>
        <taxon>Bacillati</taxon>
        <taxon>Actinomycetota</taxon>
        <taxon>Actinomycetes</taxon>
        <taxon>Kitasatosporales</taxon>
        <taxon>Streptomycetaceae</taxon>
        <taxon>Streptomyces</taxon>
    </lineage>
</organism>
<reference evidence="2" key="1">
    <citation type="submission" date="2012-12" db="EMBL/GenBank/DDBJ databases">
        <authorList>
            <person name="Pethick F.E."/>
            <person name="MacFadyen A.C."/>
            <person name="Tang Z."/>
            <person name="Sangal V."/>
            <person name="Tze-Tze L."/>
            <person name="Chu J."/>
            <person name="Guo M."/>
            <person name="Kirby R."/>
            <person name="Hoskisson P.A."/>
            <person name="Herron P.R."/>
            <person name="Hunter I.S."/>
        </authorList>
    </citation>
    <scope>NUCLEOTIDE SEQUENCE</scope>
    <source>
        <strain evidence="2">ATCC 10970</strain>
    </source>
</reference>
<sequence length="106" mass="11186">MTLQDHHSPATGPGDENERPLDEVAAEHAALMTQAAVRARSCLEVDDLRGAFTAACEVQSACGLVSEALVVMLSRQRLAARRLLEDPAAEPKDHRGGDAPNGTAVT</sequence>
<reference evidence="2" key="3">
    <citation type="journal article" date="2021" name="bioRxiv">
        <title>Bilateral symmetry of linear streptomycete chromosomes.</title>
        <authorList>
            <person name="Algora-Gallardo L."/>
            <person name="Schniete J.K."/>
            <person name="Mark D.R."/>
            <person name="Hunter I.S."/>
            <person name="Herron P.R."/>
        </authorList>
    </citation>
    <scope>NUCLEOTIDE SEQUENCE</scope>
    <source>
        <strain evidence="2">ATCC 10970</strain>
    </source>
</reference>
<evidence type="ECO:0000313" key="3">
    <source>
        <dbReference type="Proteomes" id="UP000011074"/>
    </source>
</evidence>
<reference evidence="2" key="2">
    <citation type="submission" date="2020-01" db="EMBL/GenBank/DDBJ databases">
        <authorList>
            <person name="Algora L."/>
            <person name="Schniete J.K."/>
            <person name="MacFadyen A."/>
            <person name="Hoskisson P.A."/>
            <person name="Hunter I.S."/>
            <person name="Herron P.R."/>
        </authorList>
    </citation>
    <scope>NUCLEOTIDE SEQUENCE</scope>
    <source>
        <strain evidence="2">ATCC 10970</strain>
    </source>
</reference>
<protein>
    <submittedName>
        <fullName evidence="2">Uncharacterized protein</fullName>
    </submittedName>
</protein>
<dbReference type="EMBL" id="CP048261">
    <property type="protein sequence ID" value="QST79507.1"/>
    <property type="molecule type" value="Genomic_DNA"/>
</dbReference>
<feature type="region of interest" description="Disordered" evidence="1">
    <location>
        <begin position="83"/>
        <end position="106"/>
    </location>
</feature>
<dbReference type="GeneID" id="66853134"/>
<accession>A0A8A1UHU2</accession>
<feature type="region of interest" description="Disordered" evidence="1">
    <location>
        <begin position="1"/>
        <end position="22"/>
    </location>
</feature>
<dbReference type="Proteomes" id="UP000011074">
    <property type="component" value="Chromosome"/>
</dbReference>
<dbReference type="RefSeq" id="WP_129820913.1">
    <property type="nucleotide sequence ID" value="NZ_CP048261.1"/>
</dbReference>
<feature type="compositionally biased region" description="Basic and acidic residues" evidence="1">
    <location>
        <begin position="83"/>
        <end position="97"/>
    </location>
</feature>
<proteinExistence type="predicted"/>
<evidence type="ECO:0000256" key="1">
    <source>
        <dbReference type="SAM" id="MobiDB-lite"/>
    </source>
</evidence>
<name>A0A8A1UHU2_STRR1</name>
<dbReference type="AlphaFoldDB" id="A0A8A1UHU2"/>